<evidence type="ECO:0000313" key="1">
    <source>
        <dbReference type="EMBL" id="KAJ8125380.1"/>
    </source>
</evidence>
<keyword evidence="2" id="KW-1185">Reference proteome</keyword>
<proteinExistence type="predicted"/>
<dbReference type="Proteomes" id="UP001153332">
    <property type="component" value="Unassembled WGS sequence"/>
</dbReference>
<accession>A0ACC2JD81</accession>
<name>A0ACC2JD81_9PEZI</name>
<sequence length="494" mass="55416">MVSLPLARQPPQSPPFTAAPTKYPLVRIKHPGYGDLPNNTLLTLPAVDSIGLSSSGRSWGLHHRTALTAGAIIANNAFDKAYFSHDQKGRERVTTPLDGILIPGDYWLQLKGREPASGPGTDTALTAAVSSSVSPPPGAEPSTSSHNTPTRTPSSRNGDEEAHVPYEIVPSFGDWQFPHNKLPLEWKLPHTPPPGQQDTNPLPMAQETTRCYLTDFRMGINKCHLIPSEKSDWFGINGMARYASSPTSTINDESNLAILRADFYQLFGRRRFSIVPKPSTTLPSRDSLLSTLPAEPQPNALVIHVLEDDKDNGEFPDLYQNASIQPKYVSKLSREFLFARFAWALFPLLRPFLQSSTPRYLTVRVKDKDGSSMLPDFSHPNTVWMNGAEFMKHLDQRGESRTRSRKRRPAQRAQDGETDTEDDAYDERWRQRSASLESAQAAIVYLDPAQRQLDEATKWYEEYGRYAAVDFSDDNWEDVRNVSRGRPKQRERGS</sequence>
<dbReference type="EMBL" id="JAPUUL010002397">
    <property type="protein sequence ID" value="KAJ8125380.1"/>
    <property type="molecule type" value="Genomic_DNA"/>
</dbReference>
<protein>
    <submittedName>
        <fullName evidence="1">Uncharacterized protein</fullName>
    </submittedName>
</protein>
<organism evidence="1 2">
    <name type="scientific">Lasiodiplodia mahajangana</name>
    <dbReference type="NCBI Taxonomy" id="1108764"/>
    <lineage>
        <taxon>Eukaryota</taxon>
        <taxon>Fungi</taxon>
        <taxon>Dikarya</taxon>
        <taxon>Ascomycota</taxon>
        <taxon>Pezizomycotina</taxon>
        <taxon>Dothideomycetes</taxon>
        <taxon>Dothideomycetes incertae sedis</taxon>
        <taxon>Botryosphaeriales</taxon>
        <taxon>Botryosphaeriaceae</taxon>
        <taxon>Lasiodiplodia</taxon>
    </lineage>
</organism>
<comment type="caution">
    <text evidence="1">The sequence shown here is derived from an EMBL/GenBank/DDBJ whole genome shotgun (WGS) entry which is preliminary data.</text>
</comment>
<reference evidence="1" key="1">
    <citation type="submission" date="2022-12" db="EMBL/GenBank/DDBJ databases">
        <title>Genome Sequence of Lasiodiplodia mahajangana.</title>
        <authorList>
            <person name="Buettner E."/>
        </authorList>
    </citation>
    <scope>NUCLEOTIDE SEQUENCE</scope>
    <source>
        <strain evidence="1">VT137</strain>
    </source>
</reference>
<gene>
    <name evidence="1" type="ORF">O1611_g8259</name>
</gene>
<evidence type="ECO:0000313" key="2">
    <source>
        <dbReference type="Proteomes" id="UP001153332"/>
    </source>
</evidence>